<evidence type="ECO:0000256" key="1">
    <source>
        <dbReference type="SAM" id="Phobius"/>
    </source>
</evidence>
<keyword evidence="3" id="KW-1185">Reference proteome</keyword>
<name>A0ABQ1SL73_9FLAO</name>
<comment type="caution">
    <text evidence="2">The sequence shown here is derived from an EMBL/GenBank/DDBJ whole genome shotgun (WGS) entry which is preliminary data.</text>
</comment>
<feature type="transmembrane region" description="Helical" evidence="1">
    <location>
        <begin position="236"/>
        <end position="254"/>
    </location>
</feature>
<gene>
    <name evidence="2" type="ORF">GCM10010832_21030</name>
</gene>
<feature type="transmembrane region" description="Helical" evidence="1">
    <location>
        <begin position="285"/>
        <end position="304"/>
    </location>
</feature>
<feature type="transmembrane region" description="Helical" evidence="1">
    <location>
        <begin position="70"/>
        <end position="87"/>
    </location>
</feature>
<reference evidence="3" key="1">
    <citation type="journal article" date="2019" name="Int. J. Syst. Evol. Microbiol.">
        <title>The Global Catalogue of Microorganisms (GCM) 10K type strain sequencing project: providing services to taxonomists for standard genome sequencing and annotation.</title>
        <authorList>
            <consortium name="The Broad Institute Genomics Platform"/>
            <consortium name="The Broad Institute Genome Sequencing Center for Infectious Disease"/>
            <person name="Wu L."/>
            <person name="Ma J."/>
        </authorList>
    </citation>
    <scope>NUCLEOTIDE SEQUENCE [LARGE SCALE GENOMIC DNA]</scope>
    <source>
        <strain evidence="3">CGMCC 1.12931</strain>
    </source>
</reference>
<feature type="transmembrane region" description="Helical" evidence="1">
    <location>
        <begin position="260"/>
        <end position="278"/>
    </location>
</feature>
<dbReference type="EMBL" id="BMGM01000009">
    <property type="protein sequence ID" value="GGE40734.1"/>
    <property type="molecule type" value="Genomic_DNA"/>
</dbReference>
<feature type="transmembrane region" description="Helical" evidence="1">
    <location>
        <begin position="157"/>
        <end position="177"/>
    </location>
</feature>
<dbReference type="Proteomes" id="UP000599179">
    <property type="component" value="Unassembled WGS sequence"/>
</dbReference>
<dbReference type="RefSeq" id="WP_188459087.1">
    <property type="nucleotide sequence ID" value="NZ_BMGM01000009.1"/>
</dbReference>
<keyword evidence="1" id="KW-0812">Transmembrane</keyword>
<keyword evidence="1" id="KW-0472">Membrane</keyword>
<feature type="transmembrane region" description="Helical" evidence="1">
    <location>
        <begin position="207"/>
        <end position="224"/>
    </location>
</feature>
<feature type="transmembrane region" description="Helical" evidence="1">
    <location>
        <begin position="12"/>
        <end position="31"/>
    </location>
</feature>
<protein>
    <submittedName>
        <fullName evidence="2">Uncharacterized protein</fullName>
    </submittedName>
</protein>
<feature type="transmembrane region" description="Helical" evidence="1">
    <location>
        <begin position="37"/>
        <end position="58"/>
    </location>
</feature>
<organism evidence="2 3">
    <name type="scientific">Psychroflexus planctonicus</name>
    <dbReference type="NCBI Taxonomy" id="1526575"/>
    <lineage>
        <taxon>Bacteria</taxon>
        <taxon>Pseudomonadati</taxon>
        <taxon>Bacteroidota</taxon>
        <taxon>Flavobacteriia</taxon>
        <taxon>Flavobacteriales</taxon>
        <taxon>Flavobacteriaceae</taxon>
        <taxon>Psychroflexus</taxon>
    </lineage>
</organism>
<feature type="transmembrane region" description="Helical" evidence="1">
    <location>
        <begin position="123"/>
        <end position="145"/>
    </location>
</feature>
<accession>A0ABQ1SL73</accession>
<evidence type="ECO:0000313" key="2">
    <source>
        <dbReference type="EMBL" id="GGE40734.1"/>
    </source>
</evidence>
<keyword evidence="1" id="KW-1133">Transmembrane helix</keyword>
<proteinExistence type="predicted"/>
<evidence type="ECO:0000313" key="3">
    <source>
        <dbReference type="Proteomes" id="UP000599179"/>
    </source>
</evidence>
<sequence length="306" mass="35029">MLLSRFFGKSKPIVFLSLVVYISIHFWVKILQTNSTSGFAVAGKYILLLLLFFGINFIVKRNKISQQNAYSVLFFSLLCTAIPRFYIDFNYLIPAFFVVLGLRRIISLKTQIDTKKKIFDASLWFFIASLFQPYLSLLIVLAFLGVLQYTLYSPRNLFIPIVAWVCGGLFFTAFQLWQTDEWIFFYETYSSQFGWNNFSAIWQNHKLTFSILIPLILFVFFAVSKVISKAQLALKASLILLVLAFVFVFLGWMFSSQNHAAGLGIAFIPLSMIASTSLEIRIKPIIQEIVIVLLFVASLIGLFMPI</sequence>